<feature type="domain" description="Beta-lactamase-related" evidence="2">
    <location>
        <begin position="13"/>
        <end position="332"/>
    </location>
</feature>
<dbReference type="Pfam" id="PF00144">
    <property type="entry name" value="Beta-lactamase"/>
    <property type="match status" value="1"/>
</dbReference>
<dbReference type="EMBL" id="CABL01000019">
    <property type="protein sequence ID" value="CBH76432.1"/>
    <property type="molecule type" value="Genomic_DNA"/>
</dbReference>
<dbReference type="GO" id="GO:0016787">
    <property type="term" value="F:hydrolase activity"/>
    <property type="evidence" value="ECO:0007669"/>
    <property type="project" value="UniProtKB-KW"/>
</dbReference>
<gene>
    <name evidence="3" type="ORF">CARN1_0912</name>
</gene>
<dbReference type="Gene3D" id="3.40.710.10">
    <property type="entry name" value="DD-peptidase/beta-lactamase superfamily"/>
    <property type="match status" value="1"/>
</dbReference>
<name>E6PIZ0_9ZZZZ</name>
<protein>
    <submittedName>
        <fullName evidence="3">Putative beta-lactamase</fullName>
    </submittedName>
</protein>
<accession>E6PIZ0</accession>
<comment type="caution">
    <text evidence="3">The sequence shown here is derived from an EMBL/GenBank/DDBJ whole genome shotgun (WGS) entry which is preliminary data.</text>
</comment>
<sequence>MVELFPECDAVLRNALDRRYTASVARVERHGRVLFERAYGRTRADEFARPIAIDTRFDLASLTKLFVATIALDAVARGHFALDAALVATIPEWSELPHRAITMRHLLAHTSGMQSGAHYRSLRDRAVEEFALTTELQGAVGEGVLYSDLGFIALGVAIARREGRSLQALLEGFVARSGFGYRPRARQWGAIPATECDSWRGRVQGAVHDEKAYLCGGVAGHAGLFGSAADAAWVGEQYLAPLHGRGSVLEPGLAREAVREQAFDPTLRRALGWALKTRDDNSCGPGFSRDSFGHTGFTGTCIWVDPQRDLTAVLLSNTVYFGRDDSTDLRRAFFTGVTEALDRLS</sequence>
<dbReference type="AlphaFoldDB" id="E6PIZ0"/>
<dbReference type="SUPFAM" id="SSF56601">
    <property type="entry name" value="beta-lactamase/transpeptidase-like"/>
    <property type="match status" value="1"/>
</dbReference>
<evidence type="ECO:0000259" key="2">
    <source>
        <dbReference type="Pfam" id="PF00144"/>
    </source>
</evidence>
<dbReference type="PANTHER" id="PTHR43283:SF11">
    <property type="entry name" value="BETA-LACTAMASE-RELATED DOMAIN-CONTAINING PROTEIN"/>
    <property type="match status" value="1"/>
</dbReference>
<dbReference type="InterPro" id="IPR001466">
    <property type="entry name" value="Beta-lactam-related"/>
</dbReference>
<organism evidence="3">
    <name type="scientific">mine drainage metagenome</name>
    <dbReference type="NCBI Taxonomy" id="410659"/>
    <lineage>
        <taxon>unclassified sequences</taxon>
        <taxon>metagenomes</taxon>
        <taxon>ecological metagenomes</taxon>
    </lineage>
</organism>
<dbReference type="InterPro" id="IPR012338">
    <property type="entry name" value="Beta-lactam/transpept-like"/>
</dbReference>
<reference evidence="3" key="1">
    <citation type="submission" date="2009-10" db="EMBL/GenBank/DDBJ databases">
        <title>Diversity of trophic interactions inside an arsenic-rich microbial ecosystem.</title>
        <authorList>
            <person name="Bertin P.N."/>
            <person name="Heinrich-Salmeron A."/>
            <person name="Pelletier E."/>
            <person name="Goulhen-Chollet F."/>
            <person name="Arsene-Ploetze F."/>
            <person name="Gallien S."/>
            <person name="Calteau A."/>
            <person name="Vallenet D."/>
            <person name="Casiot C."/>
            <person name="Chane-Woon-Ming B."/>
            <person name="Giloteaux L."/>
            <person name="Barakat M."/>
            <person name="Bonnefoy V."/>
            <person name="Bruneel O."/>
            <person name="Chandler M."/>
            <person name="Cleiss J."/>
            <person name="Duran R."/>
            <person name="Elbaz-Poulichet F."/>
            <person name="Fonknechten N."/>
            <person name="Lauga B."/>
            <person name="Mornico D."/>
            <person name="Ortet P."/>
            <person name="Schaeffer C."/>
            <person name="Siguier P."/>
            <person name="Alexander Thil Smith A."/>
            <person name="Van Dorsselaer A."/>
            <person name="Weissenbach J."/>
            <person name="Medigue C."/>
            <person name="Le Paslier D."/>
        </authorList>
    </citation>
    <scope>NUCLEOTIDE SEQUENCE</scope>
</reference>
<dbReference type="InterPro" id="IPR050789">
    <property type="entry name" value="Diverse_Enzym_Activities"/>
</dbReference>
<proteinExistence type="predicted"/>
<evidence type="ECO:0000313" key="3">
    <source>
        <dbReference type="EMBL" id="CBH76432.1"/>
    </source>
</evidence>
<keyword evidence="1" id="KW-0378">Hydrolase</keyword>
<evidence type="ECO:0000256" key="1">
    <source>
        <dbReference type="ARBA" id="ARBA00022801"/>
    </source>
</evidence>
<dbReference type="PANTHER" id="PTHR43283">
    <property type="entry name" value="BETA-LACTAMASE-RELATED"/>
    <property type="match status" value="1"/>
</dbReference>